<gene>
    <name evidence="1" type="ORF">S01H1_42146</name>
</gene>
<dbReference type="AlphaFoldDB" id="X0UVN9"/>
<protein>
    <submittedName>
        <fullName evidence="1">Uncharacterized protein</fullName>
    </submittedName>
</protein>
<accession>X0UVN9</accession>
<organism evidence="1">
    <name type="scientific">marine sediment metagenome</name>
    <dbReference type="NCBI Taxonomy" id="412755"/>
    <lineage>
        <taxon>unclassified sequences</taxon>
        <taxon>metagenomes</taxon>
        <taxon>ecological metagenomes</taxon>
    </lineage>
</organism>
<evidence type="ECO:0000313" key="1">
    <source>
        <dbReference type="EMBL" id="GAG04373.1"/>
    </source>
</evidence>
<reference evidence="1" key="1">
    <citation type="journal article" date="2014" name="Front. Microbiol.">
        <title>High frequency of phylogenetically diverse reductive dehalogenase-homologous genes in deep subseafloor sedimentary metagenomes.</title>
        <authorList>
            <person name="Kawai M."/>
            <person name="Futagami T."/>
            <person name="Toyoda A."/>
            <person name="Takaki Y."/>
            <person name="Nishi S."/>
            <person name="Hori S."/>
            <person name="Arai W."/>
            <person name="Tsubouchi T."/>
            <person name="Morono Y."/>
            <person name="Uchiyama I."/>
            <person name="Ito T."/>
            <person name="Fujiyama A."/>
            <person name="Inagaki F."/>
            <person name="Takami H."/>
        </authorList>
    </citation>
    <scope>NUCLEOTIDE SEQUENCE</scope>
    <source>
        <strain evidence="1">Expedition CK06-06</strain>
    </source>
</reference>
<comment type="caution">
    <text evidence="1">The sequence shown here is derived from an EMBL/GenBank/DDBJ whole genome shotgun (WGS) entry which is preliminary data.</text>
</comment>
<dbReference type="EMBL" id="BARS01026775">
    <property type="protein sequence ID" value="GAG04373.1"/>
    <property type="molecule type" value="Genomic_DNA"/>
</dbReference>
<name>X0UVN9_9ZZZZ</name>
<proteinExistence type="predicted"/>
<sequence>MKQTLRNGKNGAISHVLLTVDMGVAIYVTKEAYQKILGVTYQHVQQHYSGTDEAELNALKHDIGNLIVRTEAIESKKLSIALSCGLIKDNDIERK</sequence>
<feature type="non-terminal residue" evidence="1">
    <location>
        <position position="95"/>
    </location>
</feature>